<dbReference type="Gene3D" id="3.40.190.290">
    <property type="match status" value="1"/>
</dbReference>
<evidence type="ECO:0000256" key="3">
    <source>
        <dbReference type="ARBA" id="ARBA00023125"/>
    </source>
</evidence>
<evidence type="ECO:0000256" key="4">
    <source>
        <dbReference type="ARBA" id="ARBA00023163"/>
    </source>
</evidence>
<dbReference type="GO" id="GO:0032993">
    <property type="term" value="C:protein-DNA complex"/>
    <property type="evidence" value="ECO:0007669"/>
    <property type="project" value="TreeGrafter"/>
</dbReference>
<sequence>MDIRFLQSLVAVVETGSIVAAARRERLTPAAVSQRIQALERILGCALLVRGAHTARPTEVCLSLLPRARALVRDASLLVDDLDASGLSGDLRVGAISTVLTGLVPAVLGRLTARAPTLKLRLTPGTSEHLYDQMLAGQLDVAVLVEPPFAMPKLLDATCISREPLMYLTRDAVAPADIVAHARETPFIRYDPSSWGGRIVAGYMEKVGLHPDVRCDMDALETIAILVAKGIGSSLVPHWPGLVANGFNVIPVPHAHAHQRSLSFLAPSVAQKPNAIRLLRDLLVEAAIG</sequence>
<dbReference type="PANTHER" id="PTHR30346:SF28">
    <property type="entry name" value="HTH-TYPE TRANSCRIPTIONAL REGULATOR CYNR"/>
    <property type="match status" value="1"/>
</dbReference>
<dbReference type="AlphaFoldDB" id="A0A381IN88"/>
<dbReference type="PANTHER" id="PTHR30346">
    <property type="entry name" value="TRANSCRIPTIONAL DUAL REGULATOR HCAR-RELATED"/>
    <property type="match status" value="1"/>
</dbReference>
<dbReference type="InterPro" id="IPR036390">
    <property type="entry name" value="WH_DNA-bd_sf"/>
</dbReference>
<keyword evidence="4" id="KW-0804">Transcription</keyword>
<dbReference type="RefSeq" id="WP_115734621.1">
    <property type="nucleotide sequence ID" value="NZ_BAAAVY010000037.1"/>
</dbReference>
<name>A0A381IN88_AMIAI</name>
<dbReference type="Pfam" id="PF00126">
    <property type="entry name" value="HTH_1"/>
    <property type="match status" value="1"/>
</dbReference>
<accession>A0A381IN88</accession>
<gene>
    <name evidence="6" type="primary">oxyR_6</name>
    <name evidence="6" type="ORF">NCTC10684_05620</name>
</gene>
<dbReference type="PROSITE" id="PS50931">
    <property type="entry name" value="HTH_LYSR"/>
    <property type="match status" value="1"/>
</dbReference>
<dbReference type="SUPFAM" id="SSF46785">
    <property type="entry name" value="Winged helix' DNA-binding domain"/>
    <property type="match status" value="1"/>
</dbReference>
<keyword evidence="3" id="KW-0238">DNA-binding</keyword>
<feature type="domain" description="HTH lysR-type" evidence="5">
    <location>
        <begin position="1"/>
        <end position="58"/>
    </location>
</feature>
<comment type="similarity">
    <text evidence="1">Belongs to the LysR transcriptional regulatory family.</text>
</comment>
<evidence type="ECO:0000313" key="7">
    <source>
        <dbReference type="Proteomes" id="UP000254701"/>
    </source>
</evidence>
<dbReference type="InterPro" id="IPR036388">
    <property type="entry name" value="WH-like_DNA-bd_sf"/>
</dbReference>
<dbReference type="Gene3D" id="1.10.10.10">
    <property type="entry name" value="Winged helix-like DNA-binding domain superfamily/Winged helix DNA-binding domain"/>
    <property type="match status" value="1"/>
</dbReference>
<evidence type="ECO:0000256" key="2">
    <source>
        <dbReference type="ARBA" id="ARBA00023015"/>
    </source>
</evidence>
<proteinExistence type="inferred from homology"/>
<dbReference type="GO" id="GO:0003700">
    <property type="term" value="F:DNA-binding transcription factor activity"/>
    <property type="evidence" value="ECO:0007669"/>
    <property type="project" value="InterPro"/>
</dbReference>
<dbReference type="EMBL" id="UFSM01000004">
    <property type="protein sequence ID" value="SUY29387.1"/>
    <property type="molecule type" value="Genomic_DNA"/>
</dbReference>
<evidence type="ECO:0000259" key="5">
    <source>
        <dbReference type="PROSITE" id="PS50931"/>
    </source>
</evidence>
<evidence type="ECO:0000313" key="6">
    <source>
        <dbReference type="EMBL" id="SUY29387.1"/>
    </source>
</evidence>
<keyword evidence="2" id="KW-0805">Transcription regulation</keyword>
<dbReference type="InterPro" id="IPR005119">
    <property type="entry name" value="LysR_subst-bd"/>
</dbReference>
<dbReference type="GO" id="GO:0003677">
    <property type="term" value="F:DNA binding"/>
    <property type="evidence" value="ECO:0007669"/>
    <property type="project" value="UniProtKB-KW"/>
</dbReference>
<protein>
    <submittedName>
        <fullName evidence="6">Morphology and auto-aggregation control protein</fullName>
    </submittedName>
</protein>
<reference evidence="6 7" key="1">
    <citation type="submission" date="2018-06" db="EMBL/GenBank/DDBJ databases">
        <authorList>
            <consortium name="Pathogen Informatics"/>
            <person name="Doyle S."/>
        </authorList>
    </citation>
    <scope>NUCLEOTIDE SEQUENCE [LARGE SCALE GENOMIC DNA]</scope>
    <source>
        <strain evidence="6 7">NCTC10684</strain>
    </source>
</reference>
<dbReference type="InterPro" id="IPR000847">
    <property type="entry name" value="LysR_HTH_N"/>
</dbReference>
<dbReference type="SUPFAM" id="SSF53850">
    <property type="entry name" value="Periplasmic binding protein-like II"/>
    <property type="match status" value="1"/>
</dbReference>
<dbReference type="Proteomes" id="UP000254701">
    <property type="component" value="Unassembled WGS sequence"/>
</dbReference>
<evidence type="ECO:0000256" key="1">
    <source>
        <dbReference type="ARBA" id="ARBA00009437"/>
    </source>
</evidence>
<dbReference type="OrthoDB" id="9811588at2"/>
<dbReference type="Pfam" id="PF03466">
    <property type="entry name" value="LysR_substrate"/>
    <property type="match status" value="1"/>
</dbReference>
<organism evidence="6 7">
    <name type="scientific">Aminobacter aminovorans</name>
    <name type="common">Chelatobacter heintzii</name>
    <dbReference type="NCBI Taxonomy" id="83263"/>
    <lineage>
        <taxon>Bacteria</taxon>
        <taxon>Pseudomonadati</taxon>
        <taxon>Pseudomonadota</taxon>
        <taxon>Alphaproteobacteria</taxon>
        <taxon>Hyphomicrobiales</taxon>
        <taxon>Phyllobacteriaceae</taxon>
        <taxon>Aminobacter</taxon>
    </lineage>
</organism>